<keyword evidence="14 17" id="KW-0496">Mitochondrion</keyword>
<evidence type="ECO:0000256" key="5">
    <source>
        <dbReference type="ARBA" id="ARBA00022448"/>
    </source>
</evidence>
<gene>
    <name evidence="19" type="primary">ND2</name>
</gene>
<dbReference type="InterPro" id="IPR003917">
    <property type="entry name" value="NADH_UbQ_OxRdtase_chain2"/>
</dbReference>
<feature type="transmembrane region" description="Helical" evidence="17">
    <location>
        <begin position="171"/>
        <end position="190"/>
    </location>
</feature>
<keyword evidence="11 17" id="KW-1133">Transmembrane helix</keyword>
<dbReference type="GO" id="GO:0008137">
    <property type="term" value="F:NADH dehydrogenase (ubiquinone) activity"/>
    <property type="evidence" value="ECO:0007669"/>
    <property type="project" value="UniProtKB-EC"/>
</dbReference>
<feature type="transmembrane region" description="Helical" evidence="17">
    <location>
        <begin position="60"/>
        <end position="79"/>
    </location>
</feature>
<comment type="function">
    <text evidence="17">Core subunit of the mitochondrial membrane respiratory chain NADH dehydrogenase (Complex I) which catalyzes electron transfer from NADH through the respiratory chain, using ubiquinone as an electron acceptor. Essential for the catalytic activity and assembly of complex I.</text>
</comment>
<evidence type="ECO:0000313" key="19">
    <source>
        <dbReference type="EMBL" id="ANC65492.1"/>
    </source>
</evidence>
<dbReference type="InterPro" id="IPR050175">
    <property type="entry name" value="Complex_I_Subunit_2"/>
</dbReference>
<comment type="similarity">
    <text evidence="2 17">Belongs to the complex I subunit 2 family.</text>
</comment>
<evidence type="ECO:0000256" key="1">
    <source>
        <dbReference type="ARBA" id="ARBA00004448"/>
    </source>
</evidence>
<evidence type="ECO:0000256" key="7">
    <source>
        <dbReference type="ARBA" id="ARBA00022692"/>
    </source>
</evidence>
<evidence type="ECO:0000256" key="8">
    <source>
        <dbReference type="ARBA" id="ARBA00022792"/>
    </source>
</evidence>
<dbReference type="PRINTS" id="PR01436">
    <property type="entry name" value="NADHDHGNASE2"/>
</dbReference>
<keyword evidence="13 17" id="KW-0830">Ubiquinone</keyword>
<evidence type="ECO:0000256" key="15">
    <source>
        <dbReference type="ARBA" id="ARBA00023136"/>
    </source>
</evidence>
<comment type="catalytic activity">
    <reaction evidence="16 17">
        <text>a ubiquinone + NADH + 5 H(+)(in) = a ubiquinol + NAD(+) + 4 H(+)(out)</text>
        <dbReference type="Rhea" id="RHEA:29091"/>
        <dbReference type="Rhea" id="RHEA-COMP:9565"/>
        <dbReference type="Rhea" id="RHEA-COMP:9566"/>
        <dbReference type="ChEBI" id="CHEBI:15378"/>
        <dbReference type="ChEBI" id="CHEBI:16389"/>
        <dbReference type="ChEBI" id="CHEBI:17976"/>
        <dbReference type="ChEBI" id="CHEBI:57540"/>
        <dbReference type="ChEBI" id="CHEBI:57945"/>
        <dbReference type="EC" id="7.1.1.2"/>
    </reaction>
</comment>
<feature type="transmembrane region" description="Helical" evidence="17">
    <location>
        <begin position="234"/>
        <end position="251"/>
    </location>
</feature>
<dbReference type="EC" id="7.1.1.2" evidence="3 17"/>
<evidence type="ECO:0000256" key="17">
    <source>
        <dbReference type="RuleBase" id="RU003403"/>
    </source>
</evidence>
<proteinExistence type="inferred from homology"/>
<evidence type="ECO:0000256" key="9">
    <source>
        <dbReference type="ARBA" id="ARBA00022967"/>
    </source>
</evidence>
<evidence type="ECO:0000256" key="16">
    <source>
        <dbReference type="ARBA" id="ARBA00049551"/>
    </source>
</evidence>
<dbReference type="PANTHER" id="PTHR46552:SF1">
    <property type="entry name" value="NADH-UBIQUINONE OXIDOREDUCTASE CHAIN 2"/>
    <property type="match status" value="1"/>
</dbReference>
<dbReference type="GO" id="GO:0006120">
    <property type="term" value="P:mitochondrial electron transport, NADH to ubiquinone"/>
    <property type="evidence" value="ECO:0007669"/>
    <property type="project" value="InterPro"/>
</dbReference>
<evidence type="ECO:0000256" key="3">
    <source>
        <dbReference type="ARBA" id="ARBA00012944"/>
    </source>
</evidence>
<dbReference type="PANTHER" id="PTHR46552">
    <property type="entry name" value="NADH-UBIQUINONE OXIDOREDUCTASE CHAIN 2"/>
    <property type="match status" value="1"/>
</dbReference>
<evidence type="ECO:0000256" key="6">
    <source>
        <dbReference type="ARBA" id="ARBA00022660"/>
    </source>
</evidence>
<evidence type="ECO:0000256" key="10">
    <source>
        <dbReference type="ARBA" id="ARBA00022982"/>
    </source>
</evidence>
<evidence type="ECO:0000256" key="11">
    <source>
        <dbReference type="ARBA" id="ARBA00022989"/>
    </source>
</evidence>
<feature type="transmembrane region" description="Helical" evidence="17">
    <location>
        <begin position="271"/>
        <end position="297"/>
    </location>
</feature>
<name>A0A342KB43_9ANNE</name>
<accession>A0A342KB43</accession>
<keyword evidence="8 17" id="KW-0999">Mitochondrion inner membrane</keyword>
<organism evidence="19">
    <name type="scientific">Hirudo verbana</name>
    <dbReference type="NCBI Taxonomy" id="311461"/>
    <lineage>
        <taxon>Eukaryota</taxon>
        <taxon>Metazoa</taxon>
        <taxon>Spiralia</taxon>
        <taxon>Lophotrochozoa</taxon>
        <taxon>Annelida</taxon>
        <taxon>Clitellata</taxon>
        <taxon>Hirudinea</taxon>
        <taxon>Hirudinida</taxon>
        <taxon>Hirudiniformes</taxon>
        <taxon>Hirudinidae</taxon>
        <taxon>Hirudo</taxon>
    </lineage>
</organism>
<protein>
    <recommendedName>
        <fullName evidence="4 17">NADH-ubiquinone oxidoreductase chain 2</fullName>
        <ecNumber evidence="3 17">7.1.1.2</ecNumber>
    </recommendedName>
</protein>
<feature type="transmembrane region" description="Helical" evidence="17">
    <location>
        <begin position="28"/>
        <end position="48"/>
    </location>
</feature>
<evidence type="ECO:0000256" key="14">
    <source>
        <dbReference type="ARBA" id="ARBA00023128"/>
    </source>
</evidence>
<dbReference type="AlphaFoldDB" id="A0A342KB43"/>
<keyword evidence="6 17" id="KW-0679">Respiratory chain</keyword>
<dbReference type="GO" id="GO:0005743">
    <property type="term" value="C:mitochondrial inner membrane"/>
    <property type="evidence" value="ECO:0007669"/>
    <property type="project" value="UniProtKB-SubCell"/>
</dbReference>
<evidence type="ECO:0000256" key="13">
    <source>
        <dbReference type="ARBA" id="ARBA00023075"/>
    </source>
</evidence>
<keyword evidence="9 17" id="KW-1278">Translocase</keyword>
<feature type="domain" description="NADH:quinone oxidoreductase/Mrp antiporter transmembrane" evidence="18">
    <location>
        <begin position="24"/>
        <end position="281"/>
    </location>
</feature>
<keyword evidence="10 17" id="KW-0249">Electron transport</keyword>
<evidence type="ECO:0000256" key="4">
    <source>
        <dbReference type="ARBA" id="ARBA00021008"/>
    </source>
</evidence>
<feature type="transmembrane region" description="Helical" evidence="17">
    <location>
        <begin position="309"/>
        <end position="328"/>
    </location>
</feature>
<keyword evidence="7 17" id="KW-0812">Transmembrane</keyword>
<keyword evidence="5" id="KW-0813">Transport</keyword>
<dbReference type="Pfam" id="PF00361">
    <property type="entry name" value="Proton_antipo_M"/>
    <property type="match status" value="1"/>
</dbReference>
<evidence type="ECO:0000259" key="18">
    <source>
        <dbReference type="Pfam" id="PF00361"/>
    </source>
</evidence>
<reference evidence="19" key="1">
    <citation type="journal article" date="2016" name="Mitochondrial DNA Part B Resour">
        <title>Draft mitochondrial genomes of Hirudo medicinalis and Hirudo verbana (Annelida, Hirudinea).</title>
        <authorList>
            <person name="Nikitina A.S."/>
            <person name="Babenko V."/>
            <person name="Akopian T.A."/>
            <person name="Shirokov D."/>
            <person name="Manuvera V.A."/>
            <person name="Kurdyumov A."/>
            <person name="Kostryukova E.S."/>
            <person name="Lazarev V.N."/>
        </authorList>
    </citation>
    <scope>NUCLEOTIDE SEQUENCE</scope>
</reference>
<dbReference type="InterPro" id="IPR001750">
    <property type="entry name" value="ND/Mrp_TM"/>
</dbReference>
<sequence>MKFSFIMFMSLIMLMMSIFMMMSSNSWLSLWVCLELNMFMFIPVMMWDPYENTEEGAIKYFIIQSLASMLLLISIFYSYNSMWFKMLPNFMLMMALFMKIGSFPFYFWFPSVMKSLSWFSCMILSTLQKLGPLSILVLYVNKVYVLIMSVSLINIFIGGFKGCMQSDLRALMAYSSISHVGWMLSILYSSYYLLSVVYFILYSLMILPIFFILMKFDVKNLSSLFSINKISMKYSFGLALLILSLSGLPPMSGFLPKLMILNVLIYENVVITLIMVIMSMLSMYMYLNLVFTLYMFYYLNMKLKMMMNYFSMYCSIISFSFLPLFFMFI</sequence>
<evidence type="ECO:0000256" key="12">
    <source>
        <dbReference type="ARBA" id="ARBA00023027"/>
    </source>
</evidence>
<comment type="subcellular location">
    <subcellularLocation>
        <location evidence="1 17">Mitochondrion inner membrane</location>
        <topology evidence="1 17">Multi-pass membrane protein</topology>
    </subcellularLocation>
</comment>
<evidence type="ECO:0000256" key="2">
    <source>
        <dbReference type="ARBA" id="ARBA00007012"/>
    </source>
</evidence>
<geneLocation type="mitochondrion" evidence="19"/>
<feature type="transmembrane region" description="Helical" evidence="17">
    <location>
        <begin position="5"/>
        <end position="22"/>
    </location>
</feature>
<dbReference type="EMBL" id="KU672397">
    <property type="protein sequence ID" value="ANC65492.1"/>
    <property type="molecule type" value="Genomic_DNA"/>
</dbReference>
<feature type="transmembrane region" description="Helical" evidence="17">
    <location>
        <begin position="143"/>
        <end position="164"/>
    </location>
</feature>
<feature type="transmembrane region" description="Helical" evidence="17">
    <location>
        <begin position="91"/>
        <end position="109"/>
    </location>
</feature>
<feature type="transmembrane region" description="Helical" evidence="17">
    <location>
        <begin position="196"/>
        <end position="214"/>
    </location>
</feature>
<keyword evidence="12 17" id="KW-0520">NAD</keyword>
<keyword evidence="15 17" id="KW-0472">Membrane</keyword>